<dbReference type="InterPro" id="IPR050300">
    <property type="entry name" value="GDXG_lipolytic_enzyme"/>
</dbReference>
<proteinExistence type="predicted"/>
<dbReference type="AlphaFoldDB" id="A0A1L0BFD7"/>
<dbReference type="PANTHER" id="PTHR48081">
    <property type="entry name" value="AB HYDROLASE SUPERFAMILY PROTEIN C4A8.06C"/>
    <property type="match status" value="1"/>
</dbReference>
<dbReference type="Gene3D" id="3.40.50.1820">
    <property type="entry name" value="alpha/beta hydrolase"/>
    <property type="match status" value="1"/>
</dbReference>
<dbReference type="Proteomes" id="UP000182334">
    <property type="component" value="Chromosome II"/>
</dbReference>
<reference evidence="2" key="1">
    <citation type="submission" date="2016-10" db="EMBL/GenBank/DDBJ databases">
        <authorList>
            <person name="de Groot N.N."/>
        </authorList>
    </citation>
    <scope>NUCLEOTIDE SEQUENCE [LARGE SCALE GENOMIC DNA]</scope>
    <source>
        <strain evidence="2">CBS 141442</strain>
    </source>
</reference>
<evidence type="ECO:0000313" key="3">
    <source>
        <dbReference type="Proteomes" id="UP000182334"/>
    </source>
</evidence>
<evidence type="ECO:0000313" key="2">
    <source>
        <dbReference type="EMBL" id="SGZ50303.1"/>
    </source>
</evidence>
<dbReference type="EMBL" id="LT635757">
    <property type="protein sequence ID" value="SGZ50303.1"/>
    <property type="molecule type" value="Genomic_DNA"/>
</dbReference>
<protein>
    <submittedName>
        <fullName evidence="2">CIC11C00000005118</fullName>
    </submittedName>
</protein>
<dbReference type="InterPro" id="IPR029058">
    <property type="entry name" value="AB_hydrolase_fold"/>
</dbReference>
<gene>
    <name evidence="2" type="ORF">SAMEA4029010_CIC11G00000005118</name>
</gene>
<sequence length="393" mass="44548">MTLISITFLVQVLTLPFVILKTVIQYYTIGTVLLRANSEFANSLYKNVHMAIEYHFIDHFTRDDVAVFMYQPAKMYFSKYRNHPFAKGLRGFGDRINDRTYWVVKSNEPEHSKGKSALLFFHGGGFCVNMFATQFIGILGTYHSVPEPQKSKLLVALLDYSLTCHYANYPTQIFQAMEAYRELVRAGYTDITLIGDSAGGNLAGAISRFIAYPEEAMEQFSRYKEFNWDFSPVLQPANIIWISPWVEPYTKPKLIPGTNNWGDLGSSGGGLGTWYIEGSKEKDVEAFVNLNITNYKQHWSKVDAVNGKGRSLYIYGELEVLRHGMEVFVDLITKEGNGKLETYMEKGGIHDGLFYVESLDHMNNWGGQKALDSKFKGKYAHNLVGKFLGEVIG</sequence>
<dbReference type="Pfam" id="PF10340">
    <property type="entry name" value="Say1_Mug180"/>
    <property type="match status" value="1"/>
</dbReference>
<dbReference type="PANTHER" id="PTHR48081:SF31">
    <property type="entry name" value="STERYL ACETYL HYDROLASE MUG81-RELATED"/>
    <property type="match status" value="1"/>
</dbReference>
<dbReference type="InterPro" id="IPR019436">
    <property type="entry name" value="Say1-like"/>
</dbReference>
<keyword evidence="1" id="KW-0378">Hydrolase</keyword>
<dbReference type="SUPFAM" id="SSF53474">
    <property type="entry name" value="alpha/beta-Hydrolases"/>
    <property type="match status" value="1"/>
</dbReference>
<accession>A0A1L0BFD7</accession>
<dbReference type="STRING" id="45354.A0A1L0BFD7"/>
<dbReference type="OrthoDB" id="2152029at2759"/>
<name>A0A1L0BFD7_9ASCO</name>
<evidence type="ECO:0000256" key="1">
    <source>
        <dbReference type="ARBA" id="ARBA00022801"/>
    </source>
</evidence>
<dbReference type="GO" id="GO:0016787">
    <property type="term" value="F:hydrolase activity"/>
    <property type="evidence" value="ECO:0007669"/>
    <property type="project" value="UniProtKB-KW"/>
</dbReference>
<organism evidence="2 3">
    <name type="scientific">Sungouiella intermedia</name>
    <dbReference type="NCBI Taxonomy" id="45354"/>
    <lineage>
        <taxon>Eukaryota</taxon>
        <taxon>Fungi</taxon>
        <taxon>Dikarya</taxon>
        <taxon>Ascomycota</taxon>
        <taxon>Saccharomycotina</taxon>
        <taxon>Pichiomycetes</taxon>
        <taxon>Metschnikowiaceae</taxon>
        <taxon>Sungouiella</taxon>
    </lineage>
</organism>
<keyword evidence="3" id="KW-1185">Reference proteome</keyword>